<dbReference type="EMBL" id="LAZR01055036">
    <property type="protein sequence ID" value="KKK77262.1"/>
    <property type="molecule type" value="Genomic_DNA"/>
</dbReference>
<organism evidence="1">
    <name type="scientific">marine sediment metagenome</name>
    <dbReference type="NCBI Taxonomy" id="412755"/>
    <lineage>
        <taxon>unclassified sequences</taxon>
        <taxon>metagenomes</taxon>
        <taxon>ecological metagenomes</taxon>
    </lineage>
</organism>
<gene>
    <name evidence="1" type="ORF">LCGC14_2855360</name>
</gene>
<reference evidence="1" key="1">
    <citation type="journal article" date="2015" name="Nature">
        <title>Complex archaea that bridge the gap between prokaryotes and eukaryotes.</title>
        <authorList>
            <person name="Spang A."/>
            <person name="Saw J.H."/>
            <person name="Jorgensen S.L."/>
            <person name="Zaremba-Niedzwiedzka K."/>
            <person name="Martijn J."/>
            <person name="Lind A.E."/>
            <person name="van Eijk R."/>
            <person name="Schleper C."/>
            <person name="Guy L."/>
            <person name="Ettema T.J."/>
        </authorList>
    </citation>
    <scope>NUCLEOTIDE SEQUENCE</scope>
</reference>
<comment type="caution">
    <text evidence="1">The sequence shown here is derived from an EMBL/GenBank/DDBJ whole genome shotgun (WGS) entry which is preliminary data.</text>
</comment>
<protein>
    <submittedName>
        <fullName evidence="1">Uncharacterized protein</fullName>
    </submittedName>
</protein>
<name>A0A0F8Y728_9ZZZZ</name>
<proteinExistence type="predicted"/>
<dbReference type="AlphaFoldDB" id="A0A0F8Y728"/>
<accession>A0A0F8Y728</accession>
<evidence type="ECO:0000313" key="1">
    <source>
        <dbReference type="EMBL" id="KKK77262.1"/>
    </source>
</evidence>
<sequence>MNIPESNYSLLALCLWAEVRDDAKDRLLAVIREDAVLADNQKDTWKHQRCEAEV</sequence>